<evidence type="ECO:0000313" key="1">
    <source>
        <dbReference type="EMBL" id="WHZ58614.1"/>
    </source>
</evidence>
<dbReference type="Proteomes" id="UP001226091">
    <property type="component" value="Chromosome"/>
</dbReference>
<organism evidence="1 2">
    <name type="scientific">Metabacillus hrfriensis</name>
    <dbReference type="NCBI Taxonomy" id="3048891"/>
    <lineage>
        <taxon>Bacteria</taxon>
        <taxon>Bacillati</taxon>
        <taxon>Bacillota</taxon>
        <taxon>Bacilli</taxon>
        <taxon>Bacillales</taxon>
        <taxon>Bacillaceae</taxon>
        <taxon>Metabacillus</taxon>
    </lineage>
</organism>
<protein>
    <submittedName>
        <fullName evidence="1">Uncharacterized protein</fullName>
    </submittedName>
</protein>
<gene>
    <name evidence="1" type="ORF">QLQ22_04510</name>
</gene>
<evidence type="ECO:0000313" key="2">
    <source>
        <dbReference type="Proteomes" id="UP001226091"/>
    </source>
</evidence>
<name>A0ACD4RE85_9BACI</name>
<reference evidence="2" key="1">
    <citation type="journal article" date="2025" name="Aquaculture">
        <title>Assessment of the bioflocculant production and safety properties of Metabacillus hrfriensis sp. nov. based on phenotypic and whole-genome sequencing analysis.</title>
        <authorList>
            <person name="Zhang R."/>
            <person name="Zhao Z."/>
            <person name="Luo L."/>
            <person name="Wang S."/>
            <person name="Guo K."/>
            <person name="Xu W."/>
        </authorList>
    </citation>
    <scope>NUCLEOTIDE SEQUENCE [LARGE SCALE GENOMIC DNA]</scope>
    <source>
        <strain evidence="2">CT-WN-B3</strain>
    </source>
</reference>
<keyword evidence="2" id="KW-1185">Reference proteome</keyword>
<sequence length="288" mass="32305">MKKSGWIISLLIALLLAGCGQSTATTEKEDKAAETAETEAETKETSETDKNATSQEVLAAASEKSAELKNFAMDGTLKMIMTTEEGTMETNADMQTKTNVEPLFMQQTMQMEAEGQTNTIEMYMDKEFIYIKDVQSGGWVKMKQAGPGMGEMMNQQKTMTPAEQIKQLEKMADDIQMEETEGEYILNVKGNGEKLMSLTGNMMGSDPTMQAALEQMDIEQIDYTYTLDKETYFPKSLKMDIKMFITENEQKIEMQQTITSEFSEMNELKNFSIPEEVLNEAVEVDPAA</sequence>
<accession>A0ACD4RE85</accession>
<proteinExistence type="predicted"/>
<dbReference type="EMBL" id="CP126116">
    <property type="protein sequence ID" value="WHZ58614.1"/>
    <property type="molecule type" value="Genomic_DNA"/>
</dbReference>